<gene>
    <name evidence="1" type="ordered locus">Palpr_0619</name>
</gene>
<accession>E4T231</accession>
<dbReference type="KEGG" id="ppn:Palpr_0619"/>
<protein>
    <submittedName>
        <fullName evidence="1">Uncharacterized protein</fullName>
    </submittedName>
</protein>
<dbReference type="eggNOG" id="ENOG5033G5W">
    <property type="taxonomic scope" value="Bacteria"/>
</dbReference>
<name>E4T231_PALPW</name>
<dbReference type="HOGENOM" id="CLU_1420241_0_0_10"/>
<reference key="1">
    <citation type="submission" date="2010-11" db="EMBL/GenBank/DDBJ databases">
        <title>The complete genome of Paludibacter propionicigenes DSM 17365.</title>
        <authorList>
            <consortium name="US DOE Joint Genome Institute (JGI-PGF)"/>
            <person name="Lucas S."/>
            <person name="Copeland A."/>
            <person name="Lapidus A."/>
            <person name="Bruce D."/>
            <person name="Goodwin L."/>
            <person name="Pitluck S."/>
            <person name="Kyrpides N."/>
            <person name="Mavromatis K."/>
            <person name="Ivanova N."/>
            <person name="Munk A.C."/>
            <person name="Brettin T."/>
            <person name="Detter J.C."/>
            <person name="Han C."/>
            <person name="Tapia R."/>
            <person name="Land M."/>
            <person name="Hauser L."/>
            <person name="Markowitz V."/>
            <person name="Cheng J.-F."/>
            <person name="Hugenholtz P."/>
            <person name="Woyke T."/>
            <person name="Wu D."/>
            <person name="Gronow S."/>
            <person name="Wellnitz S."/>
            <person name="Brambilla E."/>
            <person name="Klenk H.-P."/>
            <person name="Eisen J.A."/>
        </authorList>
    </citation>
    <scope>NUCLEOTIDE SEQUENCE</scope>
    <source>
        <strain>WB4</strain>
    </source>
</reference>
<proteinExistence type="predicted"/>
<dbReference type="OrthoDB" id="1367171at2"/>
<keyword evidence="2" id="KW-1185">Reference proteome</keyword>
<evidence type="ECO:0000313" key="2">
    <source>
        <dbReference type="Proteomes" id="UP000008718"/>
    </source>
</evidence>
<dbReference type="AlphaFoldDB" id="E4T231"/>
<dbReference type="RefSeq" id="WP_013444144.1">
    <property type="nucleotide sequence ID" value="NC_014734.1"/>
</dbReference>
<evidence type="ECO:0000313" key="1">
    <source>
        <dbReference type="EMBL" id="ADQ78775.1"/>
    </source>
</evidence>
<sequence>MKGHYLRRDLRIRVTKDIISPLQVKLDNIKEICSKDGYIYWDSIYADDTEHLVGTVFIVLQNYINSSISDLYPDLLKLSDKYSIDKKVNNSQTTRIELIIAIANYYKHRDSPSKLRSNTIKPLNDLKIAYKEIYDEQNEIYSHIVGSCSPVFEGLSLLSELWDFNDLINIVSDWRENMWLNEEKSPTLQVE</sequence>
<dbReference type="EMBL" id="CP002345">
    <property type="protein sequence ID" value="ADQ78775.1"/>
    <property type="molecule type" value="Genomic_DNA"/>
</dbReference>
<reference evidence="1 2" key="2">
    <citation type="journal article" date="2011" name="Stand. Genomic Sci.">
        <title>Complete genome sequence of Paludibacter propionicigenes type strain (WB4).</title>
        <authorList>
            <person name="Gronow S."/>
            <person name="Munk C."/>
            <person name="Lapidus A."/>
            <person name="Nolan M."/>
            <person name="Lucas S."/>
            <person name="Hammon N."/>
            <person name="Deshpande S."/>
            <person name="Cheng J.F."/>
            <person name="Tapia R."/>
            <person name="Han C."/>
            <person name="Goodwin L."/>
            <person name="Pitluck S."/>
            <person name="Liolios K."/>
            <person name="Ivanova N."/>
            <person name="Mavromatis K."/>
            <person name="Mikhailova N."/>
            <person name="Pati A."/>
            <person name="Chen A."/>
            <person name="Palaniappan K."/>
            <person name="Land M."/>
            <person name="Hauser L."/>
            <person name="Chang Y.J."/>
            <person name="Jeffries C.D."/>
            <person name="Brambilla E."/>
            <person name="Rohde M."/>
            <person name="Goker M."/>
            <person name="Detter J.C."/>
            <person name="Woyke T."/>
            <person name="Bristow J."/>
            <person name="Eisen J.A."/>
            <person name="Markowitz V."/>
            <person name="Hugenholtz P."/>
            <person name="Kyrpides N.C."/>
            <person name="Klenk H.P."/>
        </authorList>
    </citation>
    <scope>NUCLEOTIDE SEQUENCE [LARGE SCALE GENOMIC DNA]</scope>
    <source>
        <strain evidence="2">DSM 17365 / JCM 13257 / WB4</strain>
    </source>
</reference>
<dbReference type="Proteomes" id="UP000008718">
    <property type="component" value="Chromosome"/>
</dbReference>
<organism evidence="1 2">
    <name type="scientific">Paludibacter propionicigenes (strain DSM 17365 / JCM 13257 / WB4)</name>
    <dbReference type="NCBI Taxonomy" id="694427"/>
    <lineage>
        <taxon>Bacteria</taxon>
        <taxon>Pseudomonadati</taxon>
        <taxon>Bacteroidota</taxon>
        <taxon>Bacteroidia</taxon>
        <taxon>Bacteroidales</taxon>
        <taxon>Paludibacteraceae</taxon>
        <taxon>Paludibacter</taxon>
    </lineage>
</organism>